<organism evidence="1 2">
    <name type="scientific">Pseudonocardia acidicola</name>
    <dbReference type="NCBI Taxonomy" id="2724939"/>
    <lineage>
        <taxon>Bacteria</taxon>
        <taxon>Bacillati</taxon>
        <taxon>Actinomycetota</taxon>
        <taxon>Actinomycetes</taxon>
        <taxon>Pseudonocardiales</taxon>
        <taxon>Pseudonocardiaceae</taxon>
        <taxon>Pseudonocardia</taxon>
    </lineage>
</organism>
<dbReference type="Gene3D" id="3.50.50.60">
    <property type="entry name" value="FAD/NAD(P)-binding domain"/>
    <property type="match status" value="2"/>
</dbReference>
<dbReference type="PANTHER" id="PTHR42877:SF4">
    <property type="entry name" value="FAD_NAD(P)-BINDING DOMAIN-CONTAINING PROTEIN-RELATED"/>
    <property type="match status" value="1"/>
</dbReference>
<comment type="caution">
    <text evidence="1">The sequence shown here is derived from an EMBL/GenBank/DDBJ whole genome shotgun (WGS) entry which is preliminary data.</text>
</comment>
<name>A0ABX1SJW1_9PSEU</name>
<dbReference type="InterPro" id="IPR051209">
    <property type="entry name" value="FAD-bind_Monooxygenase_sf"/>
</dbReference>
<proteinExistence type="predicted"/>
<dbReference type="Proteomes" id="UP000820669">
    <property type="component" value="Unassembled WGS sequence"/>
</dbReference>
<keyword evidence="2" id="KW-1185">Reference proteome</keyword>
<dbReference type="InterPro" id="IPR036188">
    <property type="entry name" value="FAD/NAD-bd_sf"/>
</dbReference>
<dbReference type="EMBL" id="JAAXLA010000075">
    <property type="protein sequence ID" value="NMI01133.1"/>
    <property type="molecule type" value="Genomic_DNA"/>
</dbReference>
<dbReference type="SUPFAM" id="SSF51905">
    <property type="entry name" value="FAD/NAD(P)-binding domain"/>
    <property type="match status" value="1"/>
</dbReference>
<protein>
    <submittedName>
        <fullName evidence="1">NAD(P)/FAD-dependent oxidoreductase</fullName>
    </submittedName>
</protein>
<reference evidence="1 2" key="1">
    <citation type="submission" date="2020-04" db="EMBL/GenBank/DDBJ databases">
        <authorList>
            <person name="Klaysubun C."/>
            <person name="Duangmal K."/>
            <person name="Lipun K."/>
        </authorList>
    </citation>
    <scope>NUCLEOTIDE SEQUENCE [LARGE SCALE GENOMIC DNA]</scope>
    <source>
        <strain evidence="1 2">K10HN5</strain>
    </source>
</reference>
<evidence type="ECO:0000313" key="2">
    <source>
        <dbReference type="Proteomes" id="UP000820669"/>
    </source>
</evidence>
<gene>
    <name evidence="1" type="ORF">HF526_28095</name>
</gene>
<sequence length="342" mass="37952">MPGLSGFSGPVFHSARWDHDVDLTGKRVAVIGTGASAVQFVPAIADRVAGITVFQRSAPYLIPKPDRRYRAWHQALFRRVPAWRTASRVGWAAFFELGALGLTTFQTAATPFRYAFEGLLRRQVPDAALREKLRPDYPIGCKRLLISSEYLRTLARSHVDVVADPITEVTAGGIRTADGAEHPADVIILGTGFAANDFLAPMKVFGPDGRELSEQWRDGARAYLGITVPGFPNLFLLYGPNTNVGSGSVVHMLESQIHYVREALRQLAAGARSLTVRPEAASEFDTEMQRRLAGSVWTSCESWYRTASGRITNNWPGMMREYRRRTSRFDPADYEVEPLPAR</sequence>
<evidence type="ECO:0000313" key="1">
    <source>
        <dbReference type="EMBL" id="NMI01133.1"/>
    </source>
</evidence>
<dbReference type="PANTHER" id="PTHR42877">
    <property type="entry name" value="L-ORNITHINE N(5)-MONOOXYGENASE-RELATED"/>
    <property type="match status" value="1"/>
</dbReference>
<accession>A0ABX1SJW1</accession>